<keyword evidence="1" id="KW-0472">Membrane</keyword>
<gene>
    <name evidence="2" type="ORF">MSPICULIGERA_LOCUS20879</name>
</gene>
<name>A0AA36D7X4_9BILA</name>
<accession>A0AA36D7X4</accession>
<dbReference type="SUPFAM" id="SSF81321">
    <property type="entry name" value="Family A G protein-coupled receptor-like"/>
    <property type="match status" value="1"/>
</dbReference>
<dbReference type="EMBL" id="CATQJA010002664">
    <property type="protein sequence ID" value="CAJ0582749.1"/>
    <property type="molecule type" value="Genomic_DNA"/>
</dbReference>
<feature type="transmembrane region" description="Helical" evidence="1">
    <location>
        <begin position="163"/>
        <end position="183"/>
    </location>
</feature>
<dbReference type="Proteomes" id="UP001177023">
    <property type="component" value="Unassembled WGS sequence"/>
</dbReference>
<dbReference type="PANTHER" id="PTHR22718">
    <property type="entry name" value="SERPENTINE RECEPTOR, CLASS X"/>
    <property type="match status" value="1"/>
</dbReference>
<keyword evidence="3" id="KW-1185">Reference proteome</keyword>
<feature type="transmembrane region" description="Helical" evidence="1">
    <location>
        <begin position="124"/>
        <end position="143"/>
    </location>
</feature>
<dbReference type="Gene3D" id="1.20.1070.10">
    <property type="entry name" value="Rhodopsin 7-helix transmembrane proteins"/>
    <property type="match status" value="1"/>
</dbReference>
<feature type="transmembrane region" description="Helical" evidence="1">
    <location>
        <begin position="195"/>
        <end position="212"/>
    </location>
</feature>
<evidence type="ECO:0000313" key="3">
    <source>
        <dbReference type="Proteomes" id="UP001177023"/>
    </source>
</evidence>
<feature type="transmembrane region" description="Helical" evidence="1">
    <location>
        <begin position="35"/>
        <end position="55"/>
    </location>
</feature>
<comment type="caution">
    <text evidence="2">The sequence shown here is derived from an EMBL/GenBank/DDBJ whole genome shotgun (WGS) entry which is preliminary data.</text>
</comment>
<feature type="transmembrane region" description="Helical" evidence="1">
    <location>
        <begin position="224"/>
        <end position="242"/>
    </location>
</feature>
<reference evidence="2" key="1">
    <citation type="submission" date="2023-06" db="EMBL/GenBank/DDBJ databases">
        <authorList>
            <person name="Delattre M."/>
        </authorList>
    </citation>
    <scope>NUCLEOTIDE SEQUENCE</scope>
    <source>
        <strain evidence="2">AF72</strain>
    </source>
</reference>
<dbReference type="PANTHER" id="PTHR22718:SF11">
    <property type="entry name" value="7TM GPCR SERPENTINE RECEPTOR CLASS X (SRX) DOMAIN-CONTAINING PROTEIN"/>
    <property type="match status" value="1"/>
</dbReference>
<proteinExistence type="predicted"/>
<evidence type="ECO:0000256" key="1">
    <source>
        <dbReference type="SAM" id="Phobius"/>
    </source>
</evidence>
<feature type="non-terminal residue" evidence="2">
    <location>
        <position position="319"/>
    </location>
</feature>
<keyword evidence="1" id="KW-1133">Transmembrane helix</keyword>
<sequence length="319" mass="36306">MSELPTSLWLGLLLHHPFADHEHGMLIHSLVSYLFYTFWVHSCCSNTVLAFSRFVKIICPASRLSSLCTGRTSICVQALAVWLCSGLLALTTQFLLSCCRVQIDHHSYGYSYVRDEDAFNYSKYYVNLPANIIHTVIFCLFYASHHPFADHEHGMLIHSLVSYLFYTFWVHSCCSNTVLAFLGSKSITTATGTPIVQHILVQIIVFLWRHRMPIGSASRREFELAIQFLCIAAFFSLTWISFNILPTTRLRSLPATVMLEFDCAAAALIYLTMNRDIRRYLSKTDDRKNSQSGSNFRKTTIHTHCSSRRLRTAPAAVSL</sequence>
<dbReference type="AlphaFoldDB" id="A0AA36D7X4"/>
<organism evidence="2 3">
    <name type="scientific">Mesorhabditis spiculigera</name>
    <dbReference type="NCBI Taxonomy" id="96644"/>
    <lineage>
        <taxon>Eukaryota</taxon>
        <taxon>Metazoa</taxon>
        <taxon>Ecdysozoa</taxon>
        <taxon>Nematoda</taxon>
        <taxon>Chromadorea</taxon>
        <taxon>Rhabditida</taxon>
        <taxon>Rhabditina</taxon>
        <taxon>Rhabditomorpha</taxon>
        <taxon>Rhabditoidea</taxon>
        <taxon>Rhabditidae</taxon>
        <taxon>Mesorhabditinae</taxon>
        <taxon>Mesorhabditis</taxon>
    </lineage>
</organism>
<protein>
    <submittedName>
        <fullName evidence="2">Uncharacterized protein</fullName>
    </submittedName>
</protein>
<keyword evidence="1" id="KW-0812">Transmembrane</keyword>
<evidence type="ECO:0000313" key="2">
    <source>
        <dbReference type="EMBL" id="CAJ0582749.1"/>
    </source>
</evidence>